<reference evidence="2 3" key="1">
    <citation type="journal article" date="2017" name="ISME J.">
        <title>Potential for microbial H2 and metal transformations associated with novel bacteria and archaea in deep terrestrial subsurface sediments.</title>
        <authorList>
            <person name="Hernsdorf A.W."/>
            <person name="Amano Y."/>
            <person name="Miyakawa K."/>
            <person name="Ise K."/>
            <person name="Suzuki Y."/>
            <person name="Anantharaman K."/>
            <person name="Probst A."/>
            <person name="Burstein D."/>
            <person name="Thomas B.C."/>
            <person name="Banfield J.F."/>
        </authorList>
    </citation>
    <scope>NUCLEOTIDE SEQUENCE [LARGE SCALE GENOMIC DNA]</scope>
    <source>
        <strain evidence="2">HGW-Dojkabacteria-1</strain>
    </source>
</reference>
<evidence type="ECO:0000256" key="1">
    <source>
        <dbReference type="SAM" id="Phobius"/>
    </source>
</evidence>
<keyword evidence="1" id="KW-0812">Transmembrane</keyword>
<gene>
    <name evidence="2" type="ORF">CVU76_00325</name>
</gene>
<sequence>MFKKYVEPKSINFLEPVNQESDMLAGAFTWVATAGKNLLIIVEIVVLAAFFARFIMDGRNNDLTDKINEQVIVLENDTWRQSAIRYDNLQNLFFDINNLEKGQQLNSSAISEILSNIPMTLNVQTFSFNGSRVSLALTTPNFAALKSYEDSLKNNTYYSDVRFNINKSGDELEVNVTFILNDTKL</sequence>
<organism evidence="2 3">
    <name type="scientific">Candidatus Dojkabacteria bacterium HGW-Dojkabacteria-1</name>
    <dbReference type="NCBI Taxonomy" id="2013761"/>
    <lineage>
        <taxon>Bacteria</taxon>
        <taxon>Candidatus Dojkabacteria</taxon>
    </lineage>
</organism>
<dbReference type="AlphaFoldDB" id="A0A2N2F2L7"/>
<name>A0A2N2F2L7_9BACT</name>
<evidence type="ECO:0000313" key="3">
    <source>
        <dbReference type="Proteomes" id="UP000233417"/>
    </source>
</evidence>
<dbReference type="EMBL" id="PHAO01000001">
    <property type="protein sequence ID" value="PKN02474.1"/>
    <property type="molecule type" value="Genomic_DNA"/>
</dbReference>
<feature type="transmembrane region" description="Helical" evidence="1">
    <location>
        <begin position="38"/>
        <end position="56"/>
    </location>
</feature>
<comment type="caution">
    <text evidence="2">The sequence shown here is derived from an EMBL/GenBank/DDBJ whole genome shotgun (WGS) entry which is preliminary data.</text>
</comment>
<keyword evidence="1" id="KW-0472">Membrane</keyword>
<proteinExistence type="predicted"/>
<accession>A0A2N2F2L7</accession>
<protein>
    <submittedName>
        <fullName evidence="2">Uncharacterized protein</fullName>
    </submittedName>
</protein>
<dbReference type="Proteomes" id="UP000233417">
    <property type="component" value="Unassembled WGS sequence"/>
</dbReference>
<evidence type="ECO:0000313" key="2">
    <source>
        <dbReference type="EMBL" id="PKN02474.1"/>
    </source>
</evidence>
<keyword evidence="1" id="KW-1133">Transmembrane helix</keyword>